<dbReference type="GO" id="GO:0006166">
    <property type="term" value="P:purine ribonucleoside salvage"/>
    <property type="evidence" value="ECO:0007669"/>
    <property type="project" value="UniProtKB-KW"/>
</dbReference>
<evidence type="ECO:0000256" key="8">
    <source>
        <dbReference type="ARBA" id="ARBA00022679"/>
    </source>
</evidence>
<comment type="similarity">
    <text evidence="4 15">Belongs to the purine/pyrimidine phosphoribosyltransferase family.</text>
</comment>
<keyword evidence="8 15" id="KW-0808">Transferase</keyword>
<evidence type="ECO:0000256" key="12">
    <source>
        <dbReference type="ARBA" id="ARBA00022842"/>
    </source>
</evidence>
<dbReference type="AlphaFoldDB" id="A0A1X7KRA5"/>
<proteinExistence type="inferred from homology"/>
<dbReference type="InterPro" id="IPR000836">
    <property type="entry name" value="PRTase_dom"/>
</dbReference>
<evidence type="ECO:0000256" key="7">
    <source>
        <dbReference type="ARBA" id="ARBA00022676"/>
    </source>
</evidence>
<evidence type="ECO:0000256" key="6">
    <source>
        <dbReference type="ARBA" id="ARBA00022490"/>
    </source>
</evidence>
<dbReference type="GO" id="GO:0046100">
    <property type="term" value="P:hypoxanthine metabolic process"/>
    <property type="evidence" value="ECO:0007669"/>
    <property type="project" value="TreeGrafter"/>
</dbReference>
<dbReference type="EC" id="2.4.2.8" evidence="5 15"/>
<evidence type="ECO:0000256" key="1">
    <source>
        <dbReference type="ARBA" id="ARBA00001946"/>
    </source>
</evidence>
<accession>A0A1X7KRA5</accession>
<evidence type="ECO:0000259" key="16">
    <source>
        <dbReference type="Pfam" id="PF00156"/>
    </source>
</evidence>
<dbReference type="PANTHER" id="PTHR43340">
    <property type="entry name" value="HYPOXANTHINE-GUANINE PHOSPHORIBOSYLTRANSFERASE"/>
    <property type="match status" value="1"/>
</dbReference>
<comment type="cofactor">
    <cofactor evidence="1 15">
        <name>Mg(2+)</name>
        <dbReference type="ChEBI" id="CHEBI:18420"/>
    </cofactor>
</comment>
<evidence type="ECO:0000256" key="4">
    <source>
        <dbReference type="ARBA" id="ARBA00008391"/>
    </source>
</evidence>
<reference evidence="18" key="1">
    <citation type="submission" date="2017-04" db="EMBL/GenBank/DDBJ databases">
        <authorList>
            <person name="Varghese N."/>
            <person name="Submissions S."/>
        </authorList>
    </citation>
    <scope>NUCLEOTIDE SEQUENCE [LARGE SCALE GENOMIC DNA]</scope>
    <source>
        <strain evidence="18">DSM 4125</strain>
    </source>
</reference>
<name>A0A1X7KRA5_9BACT</name>
<dbReference type="Pfam" id="PF00156">
    <property type="entry name" value="Pribosyltran"/>
    <property type="match status" value="1"/>
</dbReference>
<keyword evidence="11 15" id="KW-0547">Nucleotide-binding</keyword>
<keyword evidence="18" id="KW-1185">Reference proteome</keyword>
<organism evidence="17 18">
    <name type="scientific">Marivirga sericea</name>
    <dbReference type="NCBI Taxonomy" id="1028"/>
    <lineage>
        <taxon>Bacteria</taxon>
        <taxon>Pseudomonadati</taxon>
        <taxon>Bacteroidota</taxon>
        <taxon>Cytophagia</taxon>
        <taxon>Cytophagales</taxon>
        <taxon>Marivirgaceae</taxon>
        <taxon>Marivirga</taxon>
    </lineage>
</organism>
<dbReference type="GO" id="GO:0000166">
    <property type="term" value="F:nucleotide binding"/>
    <property type="evidence" value="ECO:0007669"/>
    <property type="project" value="UniProtKB-KW"/>
</dbReference>
<evidence type="ECO:0000313" key="17">
    <source>
        <dbReference type="EMBL" id="SMG43334.1"/>
    </source>
</evidence>
<dbReference type="InterPro" id="IPR050408">
    <property type="entry name" value="HGPRT"/>
</dbReference>
<comment type="catalytic activity">
    <reaction evidence="13">
        <text>GMP + diphosphate = guanine + 5-phospho-alpha-D-ribose 1-diphosphate</text>
        <dbReference type="Rhea" id="RHEA:25424"/>
        <dbReference type="ChEBI" id="CHEBI:16235"/>
        <dbReference type="ChEBI" id="CHEBI:33019"/>
        <dbReference type="ChEBI" id="CHEBI:58017"/>
        <dbReference type="ChEBI" id="CHEBI:58115"/>
        <dbReference type="EC" id="2.4.2.8"/>
    </reaction>
    <physiologicalReaction direction="right-to-left" evidence="13">
        <dbReference type="Rhea" id="RHEA:25426"/>
    </physiologicalReaction>
</comment>
<dbReference type="CDD" id="cd06223">
    <property type="entry name" value="PRTases_typeI"/>
    <property type="match status" value="1"/>
</dbReference>
<dbReference type="NCBIfam" id="TIGR01203">
    <property type="entry name" value="HGPRTase"/>
    <property type="match status" value="1"/>
</dbReference>
<gene>
    <name evidence="17" type="ORF">SAMN05661096_03015</name>
</gene>
<evidence type="ECO:0000256" key="13">
    <source>
        <dbReference type="ARBA" id="ARBA00048811"/>
    </source>
</evidence>
<dbReference type="GO" id="GO:0006178">
    <property type="term" value="P:guanine salvage"/>
    <property type="evidence" value="ECO:0007669"/>
    <property type="project" value="TreeGrafter"/>
</dbReference>
<keyword evidence="9 15" id="KW-0479">Metal-binding</keyword>
<dbReference type="GO" id="GO:0032264">
    <property type="term" value="P:IMP salvage"/>
    <property type="evidence" value="ECO:0007669"/>
    <property type="project" value="UniProtKB-UniPathway"/>
</dbReference>
<evidence type="ECO:0000256" key="5">
    <source>
        <dbReference type="ARBA" id="ARBA00011895"/>
    </source>
</evidence>
<dbReference type="GO" id="GO:0052657">
    <property type="term" value="F:guanine phosphoribosyltransferase activity"/>
    <property type="evidence" value="ECO:0007669"/>
    <property type="project" value="RHEA"/>
</dbReference>
<evidence type="ECO:0000256" key="14">
    <source>
        <dbReference type="ARBA" id="ARBA00049402"/>
    </source>
</evidence>
<dbReference type="SUPFAM" id="SSF53271">
    <property type="entry name" value="PRTase-like"/>
    <property type="match status" value="1"/>
</dbReference>
<dbReference type="GO" id="GO:0004422">
    <property type="term" value="F:hypoxanthine phosphoribosyltransferase activity"/>
    <property type="evidence" value="ECO:0007669"/>
    <property type="project" value="InterPro"/>
</dbReference>
<dbReference type="EMBL" id="FXAW01000006">
    <property type="protein sequence ID" value="SMG43334.1"/>
    <property type="molecule type" value="Genomic_DNA"/>
</dbReference>
<evidence type="ECO:0000256" key="11">
    <source>
        <dbReference type="ARBA" id="ARBA00022741"/>
    </source>
</evidence>
<dbReference type="GO" id="GO:0005829">
    <property type="term" value="C:cytosol"/>
    <property type="evidence" value="ECO:0007669"/>
    <property type="project" value="TreeGrafter"/>
</dbReference>
<evidence type="ECO:0000256" key="15">
    <source>
        <dbReference type="RuleBase" id="RU364099"/>
    </source>
</evidence>
<dbReference type="GO" id="GO:0000287">
    <property type="term" value="F:magnesium ion binding"/>
    <property type="evidence" value="ECO:0007669"/>
    <property type="project" value="TreeGrafter"/>
</dbReference>
<keyword evidence="10 15" id="KW-0660">Purine salvage</keyword>
<dbReference type="GO" id="GO:0032263">
    <property type="term" value="P:GMP salvage"/>
    <property type="evidence" value="ECO:0007669"/>
    <property type="project" value="TreeGrafter"/>
</dbReference>
<dbReference type="OrthoDB" id="9802824at2"/>
<sequence>MVKIIDKEFIPYITAQEISNRIAEMGIEISETYRNEKPLLVSVLNGSFIFTADLIRRIDTPVEVTFIRVASYEALKTTGKVREILGLKENVFGRDILILEDIVDTGTTLEHLLEAFRDLGTKSIKVATLLHKPDAQEKADKPHFIGFEIPNKFVVGYGLDYQGMGRELDEIYQLR</sequence>
<comment type="pathway">
    <text evidence="3 15">Purine metabolism; IMP biosynthesis via salvage pathway; IMP from hypoxanthine: step 1/1.</text>
</comment>
<evidence type="ECO:0000313" key="18">
    <source>
        <dbReference type="Proteomes" id="UP000193804"/>
    </source>
</evidence>
<keyword evidence="12 15" id="KW-0460">Magnesium</keyword>
<dbReference type="STRING" id="1028.SAMN05661096_03015"/>
<protein>
    <recommendedName>
        <fullName evidence="5 15">Hypoxanthine phosphoribosyltransferase</fullName>
        <ecNumber evidence="5 15">2.4.2.8</ecNumber>
    </recommendedName>
</protein>
<dbReference type="PANTHER" id="PTHR43340:SF1">
    <property type="entry name" value="HYPOXANTHINE PHOSPHORIBOSYLTRANSFERASE"/>
    <property type="match status" value="1"/>
</dbReference>
<dbReference type="UniPathway" id="UPA00591">
    <property type="reaction ID" value="UER00648"/>
</dbReference>
<evidence type="ECO:0000256" key="2">
    <source>
        <dbReference type="ARBA" id="ARBA00004496"/>
    </source>
</evidence>
<keyword evidence="6 15" id="KW-0963">Cytoplasm</keyword>
<dbReference type="Proteomes" id="UP000193804">
    <property type="component" value="Unassembled WGS sequence"/>
</dbReference>
<evidence type="ECO:0000256" key="3">
    <source>
        <dbReference type="ARBA" id="ARBA00004669"/>
    </source>
</evidence>
<comment type="catalytic activity">
    <reaction evidence="14">
        <text>IMP + diphosphate = hypoxanthine + 5-phospho-alpha-D-ribose 1-diphosphate</text>
        <dbReference type="Rhea" id="RHEA:17973"/>
        <dbReference type="ChEBI" id="CHEBI:17368"/>
        <dbReference type="ChEBI" id="CHEBI:33019"/>
        <dbReference type="ChEBI" id="CHEBI:58017"/>
        <dbReference type="ChEBI" id="CHEBI:58053"/>
        <dbReference type="EC" id="2.4.2.8"/>
    </reaction>
    <physiologicalReaction direction="right-to-left" evidence="14">
        <dbReference type="Rhea" id="RHEA:17975"/>
    </physiologicalReaction>
</comment>
<keyword evidence="7 15" id="KW-0328">Glycosyltransferase</keyword>
<feature type="domain" description="Phosphoribosyltransferase" evidence="16">
    <location>
        <begin position="16"/>
        <end position="162"/>
    </location>
</feature>
<dbReference type="InterPro" id="IPR029057">
    <property type="entry name" value="PRTase-like"/>
</dbReference>
<evidence type="ECO:0000256" key="9">
    <source>
        <dbReference type="ARBA" id="ARBA00022723"/>
    </source>
</evidence>
<dbReference type="Gene3D" id="3.40.50.2020">
    <property type="match status" value="1"/>
</dbReference>
<comment type="subcellular location">
    <subcellularLocation>
        <location evidence="2 15">Cytoplasm</location>
    </subcellularLocation>
</comment>
<dbReference type="InterPro" id="IPR005904">
    <property type="entry name" value="Hxn_phspho_trans"/>
</dbReference>
<evidence type="ECO:0000256" key="10">
    <source>
        <dbReference type="ARBA" id="ARBA00022726"/>
    </source>
</evidence>
<dbReference type="RefSeq" id="WP_085518166.1">
    <property type="nucleotide sequence ID" value="NZ_FXAW01000006.1"/>
</dbReference>